<organism evidence="3 4">
    <name type="scientific">Termititenax aidoneus</name>
    <dbReference type="NCBI Taxonomy" id="2218524"/>
    <lineage>
        <taxon>Bacteria</taxon>
        <taxon>Bacillati</taxon>
        <taxon>Candidatus Margulisiibacteriota</taxon>
        <taxon>Candidatus Termititenacia</taxon>
        <taxon>Candidatus Termititenacales</taxon>
        <taxon>Candidatus Termititenacaceae</taxon>
        <taxon>Candidatus Termititenax</taxon>
    </lineage>
</organism>
<dbReference type="Pfam" id="PF22352">
    <property type="entry name" value="K319L-like_PKD"/>
    <property type="match status" value="7"/>
</dbReference>
<feature type="domain" description="PKD/Chitinase" evidence="2">
    <location>
        <begin position="854"/>
        <end position="944"/>
    </location>
</feature>
<dbReference type="PANTHER" id="PTHR46182">
    <property type="entry name" value="FI19480P1"/>
    <property type="match status" value="1"/>
</dbReference>
<dbReference type="EMBL" id="BGZN01000003">
    <property type="protein sequence ID" value="GBR72918.1"/>
    <property type="molecule type" value="Genomic_DNA"/>
</dbReference>
<comment type="caution">
    <text evidence="3">The sequence shown here is derived from an EMBL/GenBank/DDBJ whole genome shotgun (WGS) entry which is preliminary data.</text>
</comment>
<gene>
    <name evidence="3" type="ORF">NO1_0375</name>
</gene>
<proteinExistence type="predicted"/>
<dbReference type="InterPro" id="IPR022409">
    <property type="entry name" value="PKD/Chitinase_dom"/>
</dbReference>
<dbReference type="SUPFAM" id="SSF49299">
    <property type="entry name" value="PKD domain"/>
    <property type="match status" value="7"/>
</dbReference>
<dbReference type="InterPro" id="IPR029865">
    <property type="entry name" value="KIAA0319-like"/>
</dbReference>
<reference evidence="3 4" key="1">
    <citation type="journal article" date="2019" name="ISME J.">
        <title>Genome analyses of uncultured TG2/ZB3 bacteria in 'Margulisbacteria' specifically attached to ectosymbiotic spirochetes of protists in the termite gut.</title>
        <authorList>
            <person name="Utami Y.D."/>
            <person name="Kuwahara H."/>
            <person name="Igai K."/>
            <person name="Murakami T."/>
            <person name="Sugaya K."/>
            <person name="Morikawa T."/>
            <person name="Nagura Y."/>
            <person name="Yuki M."/>
            <person name="Deevong P."/>
            <person name="Inoue T."/>
            <person name="Kihara K."/>
            <person name="Lo N."/>
            <person name="Yamada A."/>
            <person name="Ohkuma M."/>
            <person name="Hongoh Y."/>
        </authorList>
    </citation>
    <scope>NUCLEOTIDE SEQUENCE [LARGE SCALE GENOMIC DNA]</scope>
    <source>
        <strain evidence="3">NkOx7-01</strain>
    </source>
</reference>
<dbReference type="InterPro" id="IPR035986">
    <property type="entry name" value="PKD_dom_sf"/>
</dbReference>
<dbReference type="GO" id="GO:0016020">
    <property type="term" value="C:membrane"/>
    <property type="evidence" value="ECO:0007669"/>
    <property type="project" value="TreeGrafter"/>
</dbReference>
<feature type="compositionally biased region" description="Basic and acidic residues" evidence="1">
    <location>
        <begin position="476"/>
        <end position="488"/>
    </location>
</feature>
<dbReference type="Proteomes" id="UP000269352">
    <property type="component" value="Unassembled WGS sequence"/>
</dbReference>
<dbReference type="InterPro" id="IPR013783">
    <property type="entry name" value="Ig-like_fold"/>
</dbReference>
<feature type="domain" description="PKD/Chitinase" evidence="2">
    <location>
        <begin position="763"/>
        <end position="849"/>
    </location>
</feature>
<evidence type="ECO:0000259" key="2">
    <source>
        <dbReference type="SMART" id="SM00089"/>
    </source>
</evidence>
<evidence type="ECO:0000313" key="3">
    <source>
        <dbReference type="EMBL" id="GBR72918.1"/>
    </source>
</evidence>
<keyword evidence="4" id="KW-1185">Reference proteome</keyword>
<feature type="domain" description="PKD/Chitinase" evidence="2">
    <location>
        <begin position="953"/>
        <end position="1039"/>
    </location>
</feature>
<feature type="domain" description="PKD/Chitinase" evidence="2">
    <location>
        <begin position="1044"/>
        <end position="1134"/>
    </location>
</feature>
<evidence type="ECO:0000256" key="1">
    <source>
        <dbReference type="SAM" id="MobiDB-lite"/>
    </source>
</evidence>
<evidence type="ECO:0000313" key="4">
    <source>
        <dbReference type="Proteomes" id="UP000269352"/>
    </source>
</evidence>
<protein>
    <submittedName>
        <fullName evidence="3">Por secretion system C-terminal sorting domain-containing protein</fullName>
    </submittedName>
</protein>
<dbReference type="SMART" id="SM00089">
    <property type="entry name" value="PKD"/>
    <property type="match status" value="7"/>
</dbReference>
<feature type="domain" description="PKD/Chitinase" evidence="2">
    <location>
        <begin position="660"/>
        <end position="750"/>
    </location>
</feature>
<accession>A0A388TB23</accession>
<dbReference type="GO" id="GO:0031410">
    <property type="term" value="C:cytoplasmic vesicle"/>
    <property type="evidence" value="ECO:0007669"/>
    <property type="project" value="TreeGrafter"/>
</dbReference>
<feature type="domain" description="PKD/Chitinase" evidence="2">
    <location>
        <begin position="561"/>
        <end position="651"/>
    </location>
</feature>
<sequence>MIYNNISYSGWRKNNPAGVSLPLTLPQESRRPASVLFPEINTTDSQDDLKIKYIPIIDVKTDTLMPDLLAKQAAVVLLNDMVLPFEAERDEFVLLDSELAARRKKVSAGLMNLAQYGSFSFDLTAAVNMTSDNWDELDTLYEYGGVPYTEHIKLGQRRVQKLFDFLWAAINDTETLNKELSILSAEQRAVAAANLQTVRENLLRFTDRAAEPKLLPEYQKLCYVYDTHKGVAPRLNPQDKTPVYTYEQSLNGRNPRVGITGLVLSIVNPGSEAVSQNWQDRGAETLVELEKAVARQVKAEEEAKIKAEAEAKAKAEAEAKAKAEAEAKAKAEAEAKAKAEAEAKAKAEAEAKAKAEAEAKAKAEAEAKAKAEAEAKAKAEAEAKAKAEAEAKAKAEAEAKAKAEAEAKAKAEEEARIKAEEEAKAKAEEEARIKAEEEAKAKAEEEARIKAEEEAKAKAEEEARIKAEEEARAKAEEEARIKAEEEAKRKKPELTFSGGGSIKADTQSAWLKTTILPLEFKPNIPWISSVKIGGGLDLSFHRTTERLTYNYLKPLPNAAPAANAGNDQTITLPTSNTTLDGSGSSDSDGSIASYEWTQTSGPVTATISSPTDSGTGVSGLTAAGTYIFQLKVTDNEGAESADTVTVTVNAALPPPNIPPVANAGNDQTITLPTSNTTLDGSGSSDSDGNIASYEWTQTAGPVTAVLSNPADSGTGVSGLTAAGTYIFQLKVTDNEGVDSVDTVTVTVNAAPPPPNVAPTANAGNDQNIKLPVSSVTLNGNASSDSDGSIASYEWTQTSGPVTATISSPTGSGTGVNGLTTAGTYTFQLKVTDNEGAESTDTVTVTVHAANISPTANAGTDQNIKLPANSVTLNGNVSSDSDGSIASYEWTQTAGPVTAAISSSGNSTTGVSGLTTAGAYTFQLKVTDNEGAEGVDTVTVNVYAANIPPTANAGNDQNIKLPVSSVTLNGGASDDDDGSITSYEWTQTSGPVTATISSPTSSGTGISGLTTAGTYTFQLKVTDNEGAESTDTVTVTVHAANISPTANAGNDQNIKLPANSVTLNGNASSDSDGSIASYEWTQTSGPVTATISSPTGSGTGVNGLTTAGAYTFQLKVTDNEGAESVDTVTVTVYAANIPPTADAGVDQTITLPTSNTTLDGSGSSDSDGSIASYEWTQTAGPATAAISSSGNSTTGVSGLTTAGTYTFQLKVVDNEGAETVDTVTIVVAPQPTMTVTKDITITFPYLLAPGGVDYALDLTPLITPDVAGWDADFPSGCVTYVVVGDTDASSYTIGSPAVITENFYYDGNVIATLTVTADVVSDGFSTPIFSNVSWSPLTSPIELSKVVLIPPPPLPSIAVLPPGERPANTPLNADMENPPFDAAGYPQTSPDFSSDPLRYVDDPSSPYALVEYFKNTMRFRILPHFDLEITGQRLETPLGYLTPFLQERFEIGVEFTAAAAEVAEAAPEAAVKEIEALVAQDNAVSLALANRLKIFSVLDLSAVPGQITAGVELQNSSYAEDRYSGSLKYLHDINYRALQSVSAEITGGFTQTGAGFWRGNILTNLLPAAETKTPRLTAGFNLFGENGAFGAGTAVIWRPLAFMEYGVYAGFQDVSRLSSVYGALAAKFYF</sequence>
<dbReference type="Gene3D" id="2.60.40.10">
    <property type="entry name" value="Immunoglobulins"/>
    <property type="match status" value="7"/>
</dbReference>
<name>A0A388TB23_TERA1</name>
<feature type="domain" description="PKD/Chitinase" evidence="2">
    <location>
        <begin position="1139"/>
        <end position="1229"/>
    </location>
</feature>
<feature type="region of interest" description="Disordered" evidence="1">
    <location>
        <begin position="476"/>
        <end position="501"/>
    </location>
</feature>
<dbReference type="PANTHER" id="PTHR46182:SF2">
    <property type="entry name" value="FI19480P1"/>
    <property type="match status" value="1"/>
</dbReference>
<dbReference type="CDD" id="cd00146">
    <property type="entry name" value="PKD"/>
    <property type="match status" value="4"/>
</dbReference>